<reference evidence="1" key="1">
    <citation type="submission" date="2022-08" db="EMBL/GenBank/DDBJ databases">
        <title>Genome Sequence of Fusarium decemcellulare.</title>
        <authorList>
            <person name="Buettner E."/>
        </authorList>
    </citation>
    <scope>NUCLEOTIDE SEQUENCE</scope>
    <source>
        <strain evidence="1">Babe19</strain>
    </source>
</reference>
<evidence type="ECO:0000313" key="2">
    <source>
        <dbReference type="Proteomes" id="UP001148629"/>
    </source>
</evidence>
<proteinExistence type="predicted"/>
<keyword evidence="2" id="KW-1185">Reference proteome</keyword>
<name>A0ACC1RDC1_9HYPO</name>
<dbReference type="Proteomes" id="UP001148629">
    <property type="component" value="Unassembled WGS sequence"/>
</dbReference>
<protein>
    <submittedName>
        <fullName evidence="1">Uncharacterized protein</fullName>
    </submittedName>
</protein>
<gene>
    <name evidence="1" type="ORF">NM208_g16545</name>
</gene>
<organism evidence="1 2">
    <name type="scientific">Fusarium decemcellulare</name>
    <dbReference type="NCBI Taxonomy" id="57161"/>
    <lineage>
        <taxon>Eukaryota</taxon>
        <taxon>Fungi</taxon>
        <taxon>Dikarya</taxon>
        <taxon>Ascomycota</taxon>
        <taxon>Pezizomycotina</taxon>
        <taxon>Sordariomycetes</taxon>
        <taxon>Hypocreomycetidae</taxon>
        <taxon>Hypocreales</taxon>
        <taxon>Nectriaceae</taxon>
        <taxon>Fusarium</taxon>
        <taxon>Fusarium decemcellulare species complex</taxon>
    </lineage>
</organism>
<dbReference type="EMBL" id="JANRMS010005199">
    <property type="protein sequence ID" value="KAJ3503297.1"/>
    <property type="molecule type" value="Genomic_DNA"/>
</dbReference>
<sequence>MATIVPPPSKRQKREDLERSQIQQDVTAIAAGPAGSFKARFLDGDGKQMADVIEEKEEFLPYRFRIHIPDSDIIVDQYPTDLLQLLRSHGIENPFETTVTLSAEPQAVFKVQAVTRMSHRIPGHGEAILAAQFSPGNSSRLATGSGDKTARIWDTETGTPKYTLSGHTGWVLAVAWSPDGKWVTNISWEPYHLWRDGTPRIASASKDATVRIWVVNSGRTEHVLSGHKSSVSCVRWGGEGLIYSASHDKTVRVWNAEKGTLAHTLSAHAHWVNHLALSTDFVLRTGFYDHTPVPDTEEGKRAKAKERFEKAAKFQGRIAERLVSASDDFTMYLWDPAQGTKPVARMLGHQKQVNHVTFSPDGSLIASAGWDNHTKIWSARDGKFTNTLRGHVLPCTSAPFRQTLDFLSLRPRIQR</sequence>
<accession>A0ACC1RDC1</accession>
<evidence type="ECO:0000313" key="1">
    <source>
        <dbReference type="EMBL" id="KAJ3503297.1"/>
    </source>
</evidence>
<comment type="caution">
    <text evidence="1">The sequence shown here is derived from an EMBL/GenBank/DDBJ whole genome shotgun (WGS) entry which is preliminary data.</text>
</comment>